<evidence type="ECO:0000313" key="3">
    <source>
        <dbReference type="Proteomes" id="UP000291343"/>
    </source>
</evidence>
<comment type="caution">
    <text evidence="2">The sequence shown here is derived from an EMBL/GenBank/DDBJ whole genome shotgun (WGS) entry which is preliminary data.</text>
</comment>
<dbReference type="AlphaFoldDB" id="A0A482WS42"/>
<feature type="region of interest" description="Disordered" evidence="1">
    <location>
        <begin position="66"/>
        <end position="113"/>
    </location>
</feature>
<evidence type="ECO:0000313" key="2">
    <source>
        <dbReference type="EMBL" id="RZF36086.1"/>
    </source>
</evidence>
<feature type="compositionally biased region" description="Basic and acidic residues" evidence="1">
    <location>
        <begin position="101"/>
        <end position="113"/>
    </location>
</feature>
<feature type="compositionally biased region" description="Low complexity" evidence="1">
    <location>
        <begin position="73"/>
        <end position="99"/>
    </location>
</feature>
<dbReference type="EMBL" id="QKKF02027168">
    <property type="protein sequence ID" value="RZF36086.1"/>
    <property type="molecule type" value="Genomic_DNA"/>
</dbReference>
<reference evidence="2 3" key="1">
    <citation type="journal article" date="2017" name="Gigascience">
        <title>Genome sequence of the small brown planthopper, Laodelphax striatellus.</title>
        <authorList>
            <person name="Zhu J."/>
            <person name="Jiang F."/>
            <person name="Wang X."/>
            <person name="Yang P."/>
            <person name="Bao Y."/>
            <person name="Zhao W."/>
            <person name="Wang W."/>
            <person name="Lu H."/>
            <person name="Wang Q."/>
            <person name="Cui N."/>
            <person name="Li J."/>
            <person name="Chen X."/>
            <person name="Luo L."/>
            <person name="Yu J."/>
            <person name="Kang L."/>
            <person name="Cui F."/>
        </authorList>
    </citation>
    <scope>NUCLEOTIDE SEQUENCE [LARGE SCALE GENOMIC DNA]</scope>
    <source>
        <strain evidence="2">Lst14</strain>
    </source>
</reference>
<keyword evidence="3" id="KW-1185">Reference proteome</keyword>
<dbReference type="SMR" id="A0A482WS42"/>
<name>A0A482WS42_LAOST</name>
<organism evidence="2 3">
    <name type="scientific">Laodelphax striatellus</name>
    <name type="common">Small brown planthopper</name>
    <name type="synonym">Delphax striatella</name>
    <dbReference type="NCBI Taxonomy" id="195883"/>
    <lineage>
        <taxon>Eukaryota</taxon>
        <taxon>Metazoa</taxon>
        <taxon>Ecdysozoa</taxon>
        <taxon>Arthropoda</taxon>
        <taxon>Hexapoda</taxon>
        <taxon>Insecta</taxon>
        <taxon>Pterygota</taxon>
        <taxon>Neoptera</taxon>
        <taxon>Paraneoptera</taxon>
        <taxon>Hemiptera</taxon>
        <taxon>Auchenorrhyncha</taxon>
        <taxon>Fulgoroidea</taxon>
        <taxon>Delphacidae</taxon>
        <taxon>Criomorphinae</taxon>
        <taxon>Laodelphax</taxon>
    </lineage>
</organism>
<dbReference type="InParanoid" id="A0A482WS42"/>
<protein>
    <submittedName>
        <fullName evidence="2">Uncharacterized protein</fullName>
    </submittedName>
</protein>
<proteinExistence type="predicted"/>
<evidence type="ECO:0000256" key="1">
    <source>
        <dbReference type="SAM" id="MobiDB-lite"/>
    </source>
</evidence>
<sequence>MDLNSIALCELDNFDYNSLKAMFDLPDGSEDEGCGDDDELIDANFELVPPVLQAIQVEEIDLLEKDSEVSTEVNPTPSSSKDSSVSSSSRISPVPSTSVMRPEKSCLKSAEQK</sequence>
<accession>A0A482WS42</accession>
<gene>
    <name evidence="2" type="ORF">LSTR_LSTR005902</name>
</gene>
<dbReference type="Proteomes" id="UP000291343">
    <property type="component" value="Unassembled WGS sequence"/>
</dbReference>